<dbReference type="RefSeq" id="WP_146523966.1">
    <property type="nucleotide sequence ID" value="NZ_SJPV01000001.1"/>
</dbReference>
<dbReference type="GO" id="GO:0016853">
    <property type="term" value="F:isomerase activity"/>
    <property type="evidence" value="ECO:0007669"/>
    <property type="project" value="UniProtKB-KW"/>
</dbReference>
<name>A0A5C6DZD7_9BACT</name>
<dbReference type="Gene3D" id="3.20.20.150">
    <property type="entry name" value="Divalent-metal-dependent TIM barrel enzymes"/>
    <property type="match status" value="1"/>
</dbReference>
<dbReference type="InterPro" id="IPR036237">
    <property type="entry name" value="Xyl_isomerase-like_sf"/>
</dbReference>
<gene>
    <name evidence="2" type="ORF">Poly41_00870</name>
</gene>
<dbReference type="PROSITE" id="PS51257">
    <property type="entry name" value="PROKAR_LIPOPROTEIN"/>
    <property type="match status" value="1"/>
</dbReference>
<keyword evidence="2" id="KW-0413">Isomerase</keyword>
<protein>
    <submittedName>
        <fullName evidence="2">Xylose isomerase-like TIM barrel</fullName>
    </submittedName>
</protein>
<evidence type="ECO:0000259" key="1">
    <source>
        <dbReference type="Pfam" id="PF01261"/>
    </source>
</evidence>
<dbReference type="OrthoDB" id="259215at2"/>
<dbReference type="InterPro" id="IPR013022">
    <property type="entry name" value="Xyl_isomerase-like_TIM-brl"/>
</dbReference>
<reference evidence="2 3" key="1">
    <citation type="submission" date="2019-02" db="EMBL/GenBank/DDBJ databases">
        <title>Deep-cultivation of Planctomycetes and their phenomic and genomic characterization uncovers novel biology.</title>
        <authorList>
            <person name="Wiegand S."/>
            <person name="Jogler M."/>
            <person name="Boedeker C."/>
            <person name="Pinto D."/>
            <person name="Vollmers J."/>
            <person name="Rivas-Marin E."/>
            <person name="Kohn T."/>
            <person name="Peeters S.H."/>
            <person name="Heuer A."/>
            <person name="Rast P."/>
            <person name="Oberbeckmann S."/>
            <person name="Bunk B."/>
            <person name="Jeske O."/>
            <person name="Meyerdierks A."/>
            <person name="Storesund J.E."/>
            <person name="Kallscheuer N."/>
            <person name="Luecker S."/>
            <person name="Lage O.M."/>
            <person name="Pohl T."/>
            <person name="Merkel B.J."/>
            <person name="Hornburger P."/>
            <person name="Mueller R.-W."/>
            <person name="Bruemmer F."/>
            <person name="Labrenz M."/>
            <person name="Spormann A.M."/>
            <person name="Op Den Camp H."/>
            <person name="Overmann J."/>
            <person name="Amann R."/>
            <person name="Jetten M.S.M."/>
            <person name="Mascher T."/>
            <person name="Medema M.H."/>
            <person name="Devos D.P."/>
            <person name="Kaster A.-K."/>
            <person name="Ovreas L."/>
            <person name="Rohde M."/>
            <person name="Galperin M.Y."/>
            <person name="Jogler C."/>
        </authorList>
    </citation>
    <scope>NUCLEOTIDE SEQUENCE [LARGE SCALE GENOMIC DNA]</scope>
    <source>
        <strain evidence="2 3">Poly41</strain>
    </source>
</reference>
<evidence type="ECO:0000313" key="3">
    <source>
        <dbReference type="Proteomes" id="UP000319143"/>
    </source>
</evidence>
<proteinExistence type="predicted"/>
<accession>A0A5C6DZD7</accession>
<dbReference type="InterPro" id="IPR050312">
    <property type="entry name" value="IolE/XylAMocC-like"/>
</dbReference>
<comment type="caution">
    <text evidence="2">The sequence shown here is derived from an EMBL/GenBank/DDBJ whole genome shotgun (WGS) entry which is preliminary data.</text>
</comment>
<sequence length="304" mass="33678">MKRRLFLQSLLAAGSVGCLASPLLGRAPILRQGPSRFQIGLAAYSLRDYFSFMKGKPRKAREDGPAIDMQGFLDYCVREGFDTAELTSYFFEPTPSKDYFLELKRKAYEQGLIISGTAIGNNFTIGKGPKLDAEIEQAKYWIDNAATLGAPHIRFFAGTRQQLDEQPERMAEAIDAIETCAQYAATQGIFLGVENHGKLTAEQCLTIMRQVQSPWVGMNLDTGNFSSDDPYADLEACVPYAVNVQVKASMHSASGKKTPADFDRIGNILRDAGYQGFVILEYEDSQPYENIPRLTDALRKALGQ</sequence>
<dbReference type="EMBL" id="SJPV01000001">
    <property type="protein sequence ID" value="TWU41795.1"/>
    <property type="molecule type" value="Genomic_DNA"/>
</dbReference>
<dbReference type="Proteomes" id="UP000319143">
    <property type="component" value="Unassembled WGS sequence"/>
</dbReference>
<dbReference type="Pfam" id="PF01261">
    <property type="entry name" value="AP_endonuc_2"/>
    <property type="match status" value="1"/>
</dbReference>
<keyword evidence="3" id="KW-1185">Reference proteome</keyword>
<dbReference type="PANTHER" id="PTHR12110:SF53">
    <property type="entry name" value="BLR5974 PROTEIN"/>
    <property type="match status" value="1"/>
</dbReference>
<organism evidence="2 3">
    <name type="scientific">Novipirellula artificiosorum</name>
    <dbReference type="NCBI Taxonomy" id="2528016"/>
    <lineage>
        <taxon>Bacteria</taxon>
        <taxon>Pseudomonadati</taxon>
        <taxon>Planctomycetota</taxon>
        <taxon>Planctomycetia</taxon>
        <taxon>Pirellulales</taxon>
        <taxon>Pirellulaceae</taxon>
        <taxon>Novipirellula</taxon>
    </lineage>
</organism>
<dbReference type="AlphaFoldDB" id="A0A5C6DZD7"/>
<dbReference type="SUPFAM" id="SSF51658">
    <property type="entry name" value="Xylose isomerase-like"/>
    <property type="match status" value="1"/>
</dbReference>
<dbReference type="PANTHER" id="PTHR12110">
    <property type="entry name" value="HYDROXYPYRUVATE ISOMERASE"/>
    <property type="match status" value="1"/>
</dbReference>
<feature type="domain" description="Xylose isomerase-like TIM barrel" evidence="1">
    <location>
        <begin position="74"/>
        <end position="292"/>
    </location>
</feature>
<evidence type="ECO:0000313" key="2">
    <source>
        <dbReference type="EMBL" id="TWU41795.1"/>
    </source>
</evidence>